<dbReference type="EMBL" id="JAFCMP010000056">
    <property type="protein sequence ID" value="KAG5189189.1"/>
    <property type="molecule type" value="Genomic_DNA"/>
</dbReference>
<dbReference type="OrthoDB" id="10658082at2759"/>
<evidence type="ECO:0000313" key="2">
    <source>
        <dbReference type="Proteomes" id="UP000664859"/>
    </source>
</evidence>
<reference evidence="1" key="1">
    <citation type="submission" date="2021-02" db="EMBL/GenBank/DDBJ databases">
        <title>First Annotated Genome of the Yellow-green Alga Tribonema minus.</title>
        <authorList>
            <person name="Mahan K.M."/>
        </authorList>
    </citation>
    <scope>NUCLEOTIDE SEQUENCE</scope>
    <source>
        <strain evidence="1">UTEX B ZZ1240</strain>
    </source>
</reference>
<comment type="caution">
    <text evidence="1">The sequence shown here is derived from an EMBL/GenBank/DDBJ whole genome shotgun (WGS) entry which is preliminary data.</text>
</comment>
<protein>
    <submittedName>
        <fullName evidence="1">Uncharacterized protein</fullName>
    </submittedName>
</protein>
<keyword evidence="2" id="KW-1185">Reference proteome</keyword>
<proteinExistence type="predicted"/>
<gene>
    <name evidence="1" type="ORF">JKP88DRAFT_286957</name>
</gene>
<sequence>MKTCTVVLAGVTFPGSCYVKDQQPLSKDLVGAGLVQQGRQVPLVYLKTTVGASCKSGDLIGVNPATTVDQGGGCQENRCNAIITAKDAGCCPTSPCARRTLLAETS</sequence>
<name>A0A836CKW7_9STRA</name>
<evidence type="ECO:0000313" key="1">
    <source>
        <dbReference type="EMBL" id="KAG5189189.1"/>
    </source>
</evidence>
<dbReference type="Proteomes" id="UP000664859">
    <property type="component" value="Unassembled WGS sequence"/>
</dbReference>
<organism evidence="1 2">
    <name type="scientific">Tribonema minus</name>
    <dbReference type="NCBI Taxonomy" id="303371"/>
    <lineage>
        <taxon>Eukaryota</taxon>
        <taxon>Sar</taxon>
        <taxon>Stramenopiles</taxon>
        <taxon>Ochrophyta</taxon>
        <taxon>PX clade</taxon>
        <taxon>Xanthophyceae</taxon>
        <taxon>Tribonematales</taxon>
        <taxon>Tribonemataceae</taxon>
        <taxon>Tribonema</taxon>
    </lineage>
</organism>
<dbReference type="AlphaFoldDB" id="A0A836CKW7"/>
<accession>A0A836CKW7</accession>